<dbReference type="PANTHER" id="PTHR23020">
    <property type="entry name" value="UNCHARACTERIZED NUCLEAR HORMONE RECEPTOR-RELATED"/>
    <property type="match status" value="1"/>
</dbReference>
<dbReference type="Proteomes" id="UP000602395">
    <property type="component" value="Unassembled WGS sequence"/>
</dbReference>
<reference evidence="2 3" key="1">
    <citation type="submission" date="2020-09" db="EMBL/GenBank/DDBJ databases">
        <title>Novel species in genus Gordonia.</title>
        <authorList>
            <person name="Zhang G."/>
        </authorList>
    </citation>
    <scope>NUCLEOTIDE SEQUENCE [LARGE SCALE GENOMIC DNA]</scope>
    <source>
        <strain evidence="2 3">ON-33</strain>
    </source>
</reference>
<dbReference type="Gene3D" id="3.90.1200.10">
    <property type="match status" value="1"/>
</dbReference>
<dbReference type="PROSITE" id="PS00109">
    <property type="entry name" value="PROTEIN_KINASE_TYR"/>
    <property type="match status" value="1"/>
</dbReference>
<evidence type="ECO:0000313" key="3">
    <source>
        <dbReference type="Proteomes" id="UP000602395"/>
    </source>
</evidence>
<evidence type="ECO:0000259" key="1">
    <source>
        <dbReference type="SMART" id="SM00587"/>
    </source>
</evidence>
<accession>A0ABR7W7S9</accession>
<dbReference type="InterPro" id="IPR011009">
    <property type="entry name" value="Kinase-like_dom_sf"/>
</dbReference>
<dbReference type="SMART" id="SM00587">
    <property type="entry name" value="CHK"/>
    <property type="match status" value="1"/>
</dbReference>
<comment type="caution">
    <text evidence="2">The sequence shown here is derived from an EMBL/GenBank/DDBJ whole genome shotgun (WGS) entry which is preliminary data.</text>
</comment>
<proteinExistence type="predicted"/>
<dbReference type="PANTHER" id="PTHR23020:SF41">
    <property type="entry name" value="AMINOGLYCOSIDE PHOSPHOTRANSFERASE DOMAIN-CONTAINING PROTEIN"/>
    <property type="match status" value="1"/>
</dbReference>
<dbReference type="EMBL" id="JACWMS010000001">
    <property type="protein sequence ID" value="MBD1318880.1"/>
    <property type="molecule type" value="Genomic_DNA"/>
</dbReference>
<dbReference type="InterPro" id="IPR004119">
    <property type="entry name" value="EcKL"/>
</dbReference>
<dbReference type="InterPro" id="IPR052961">
    <property type="entry name" value="Oxido-Kinase-like_Enzymes"/>
</dbReference>
<evidence type="ECO:0000313" key="2">
    <source>
        <dbReference type="EMBL" id="MBD1318880.1"/>
    </source>
</evidence>
<gene>
    <name evidence="2" type="ORF">IDF66_04725</name>
</gene>
<protein>
    <submittedName>
        <fullName evidence="2">Phosphotransferase</fullName>
    </submittedName>
</protein>
<name>A0ABR7W7S9_9ACTN</name>
<dbReference type="Pfam" id="PF02958">
    <property type="entry name" value="EcKL"/>
    <property type="match status" value="1"/>
</dbReference>
<feature type="domain" description="CHK kinase-like" evidence="1">
    <location>
        <begin position="126"/>
        <end position="299"/>
    </location>
</feature>
<keyword evidence="3" id="KW-1185">Reference proteome</keyword>
<dbReference type="RefSeq" id="WP_190265868.1">
    <property type="nucleotide sequence ID" value="NZ_BAABAD010000003.1"/>
</dbReference>
<dbReference type="SUPFAM" id="SSF56112">
    <property type="entry name" value="Protein kinase-like (PK-like)"/>
    <property type="match status" value="1"/>
</dbReference>
<organism evidence="2 3">
    <name type="scientific">Gordonia hankookensis</name>
    <dbReference type="NCBI Taxonomy" id="589403"/>
    <lineage>
        <taxon>Bacteria</taxon>
        <taxon>Bacillati</taxon>
        <taxon>Actinomycetota</taxon>
        <taxon>Actinomycetes</taxon>
        <taxon>Mycobacteriales</taxon>
        <taxon>Gordoniaceae</taxon>
        <taxon>Gordonia</taxon>
    </lineage>
</organism>
<dbReference type="InterPro" id="IPR015897">
    <property type="entry name" value="CHK_kinase-like"/>
</dbReference>
<dbReference type="InterPro" id="IPR008266">
    <property type="entry name" value="Tyr_kinase_AS"/>
</dbReference>
<sequence length="358" mass="38641">MTISHAGDARRSTIPTDVDGLTASWLSDLLRSAGNDAEIVSVESEPVGSGQMAGSYRLTPTWAAPGDLPRTMVAKLAIGERAQREFAAGVFHNEVLFYQQLAPTLTAPIPLCHAAVISDDHTEFVLLLEDMAPSVQGDQIIGCTPEQAHAVALAAAGLHAPRWCDGTLTLLPGLALPTHDDRLLMDSVLGPMADAFRSRFDLSGREAATIDWLVATAGDWLERDPRRFSLIHGDLRIDNILFGPDDSVTIVDWQTITLGNPLRDIAFLLATSLGTDDRRAHEREMVAAYHAALLAHGVTDYSLDDCWSDYVDSLIQAPMIIVFGCGAAMPTERGDRMFTTMLERAAAAIDDLNPGVLS</sequence>